<dbReference type="InterPro" id="IPR002053">
    <property type="entry name" value="Glyco_hydro_25"/>
</dbReference>
<gene>
    <name evidence="2" type="ORF">Prum_099130</name>
</gene>
<sequence>MQIKPGVTIGPTGRKILAVAEKYPKAKQLYVTSAFRNEPGSHHNGLSWGGSPTAALDFGAYDDPEPNSKDQADMRDFAKWLFDKFKRDLAELIHTTPYPDDNGFYIQNGRWHNFDPGTMAAHLNHVHVAMSAVSADRILAKLGGAGPAVQPATQPAAAASTAVWGWDASNHDWGRGPMNMGAARAAGISFFTHKASEGVTFKDKHYKEALNRARAARIPVLGAYHVLHPGDAKREAKVFFDHVAANTPWFKDVPFIWQCDAEKFDYMDRAPNRAEIITFMDQLRKLTGGKGYLIAYAPRWLYENSLKPFPYDLWASNYTGSGAPRPFKDQYRGVPASSWSAYSGRKPTILQFASDAVTGTQPTTDANRFAGSLADLINLTGYQEAPPPPPPAPPAVPVRMMEPADVTAGNGAELLSELRGLGELKNSGLLTDEEFTVAKEKILH</sequence>
<evidence type="ECO:0000313" key="3">
    <source>
        <dbReference type="Proteomes" id="UP000482960"/>
    </source>
</evidence>
<name>A0A6V8LMM5_9ACTN</name>
<keyword evidence="3" id="KW-1185">Reference proteome</keyword>
<dbReference type="Pfam" id="PF01183">
    <property type="entry name" value="Glyco_hydro_25"/>
    <property type="match status" value="1"/>
</dbReference>
<comment type="caution">
    <text evidence="2">The sequence shown here is derived from an EMBL/GenBank/DDBJ whole genome shotgun (WGS) entry which is preliminary data.</text>
</comment>
<evidence type="ECO:0000256" key="1">
    <source>
        <dbReference type="ARBA" id="ARBA00010646"/>
    </source>
</evidence>
<reference evidence="2 3" key="1">
    <citation type="submission" date="2020-03" db="EMBL/GenBank/DDBJ databases">
        <title>Whole genome shotgun sequence of Phytohabitans rumicis NBRC 108638.</title>
        <authorList>
            <person name="Komaki H."/>
            <person name="Tamura T."/>
        </authorList>
    </citation>
    <scope>NUCLEOTIDE SEQUENCE [LARGE SCALE GENOMIC DNA]</scope>
    <source>
        <strain evidence="2 3">NBRC 108638</strain>
    </source>
</reference>
<dbReference type="SUPFAM" id="SSF51445">
    <property type="entry name" value="(Trans)glycosidases"/>
    <property type="match status" value="1"/>
</dbReference>
<accession>A0A6V8LMM5</accession>
<organism evidence="2 3">
    <name type="scientific">Phytohabitans rumicis</name>
    <dbReference type="NCBI Taxonomy" id="1076125"/>
    <lineage>
        <taxon>Bacteria</taxon>
        <taxon>Bacillati</taxon>
        <taxon>Actinomycetota</taxon>
        <taxon>Actinomycetes</taxon>
        <taxon>Micromonosporales</taxon>
        <taxon>Micromonosporaceae</taxon>
    </lineage>
</organism>
<dbReference type="Gene3D" id="3.20.20.80">
    <property type="entry name" value="Glycosidases"/>
    <property type="match status" value="1"/>
</dbReference>
<dbReference type="PROSITE" id="PS51904">
    <property type="entry name" value="GLYCOSYL_HYDROL_F25_2"/>
    <property type="match status" value="1"/>
</dbReference>
<dbReference type="Proteomes" id="UP000482960">
    <property type="component" value="Unassembled WGS sequence"/>
</dbReference>
<evidence type="ECO:0008006" key="4">
    <source>
        <dbReference type="Google" id="ProtNLM"/>
    </source>
</evidence>
<dbReference type="AlphaFoldDB" id="A0A6V8LMM5"/>
<reference evidence="2 3" key="2">
    <citation type="submission" date="2020-03" db="EMBL/GenBank/DDBJ databases">
        <authorList>
            <person name="Ichikawa N."/>
            <person name="Kimura A."/>
            <person name="Kitahashi Y."/>
            <person name="Uohara A."/>
        </authorList>
    </citation>
    <scope>NUCLEOTIDE SEQUENCE [LARGE SCALE GENOMIC DNA]</scope>
    <source>
        <strain evidence="2 3">NBRC 108638</strain>
    </source>
</reference>
<comment type="similarity">
    <text evidence="1">Belongs to the glycosyl hydrolase 25 family.</text>
</comment>
<dbReference type="InterPro" id="IPR017853">
    <property type="entry name" value="GH"/>
</dbReference>
<evidence type="ECO:0000313" key="2">
    <source>
        <dbReference type="EMBL" id="GFJ96271.1"/>
    </source>
</evidence>
<dbReference type="GO" id="GO:0016998">
    <property type="term" value="P:cell wall macromolecule catabolic process"/>
    <property type="evidence" value="ECO:0007669"/>
    <property type="project" value="InterPro"/>
</dbReference>
<dbReference type="GO" id="GO:0009253">
    <property type="term" value="P:peptidoglycan catabolic process"/>
    <property type="evidence" value="ECO:0007669"/>
    <property type="project" value="InterPro"/>
</dbReference>
<dbReference type="EMBL" id="BLPG01000002">
    <property type="protein sequence ID" value="GFJ96271.1"/>
    <property type="molecule type" value="Genomic_DNA"/>
</dbReference>
<dbReference type="CDD" id="cd00599">
    <property type="entry name" value="GH25_muramidase"/>
    <property type="match status" value="1"/>
</dbReference>
<dbReference type="GO" id="GO:0003796">
    <property type="term" value="F:lysozyme activity"/>
    <property type="evidence" value="ECO:0007669"/>
    <property type="project" value="InterPro"/>
</dbReference>
<proteinExistence type="inferred from homology"/>
<protein>
    <recommendedName>
        <fullName evidence="4">SHOCT domain-containing protein</fullName>
    </recommendedName>
</protein>
<dbReference type="RefSeq" id="WP_173085865.1">
    <property type="nucleotide sequence ID" value="NZ_BAABJB010000047.1"/>
</dbReference>